<evidence type="ECO:0000256" key="3">
    <source>
        <dbReference type="ARBA" id="ARBA00022840"/>
    </source>
</evidence>
<dbReference type="GO" id="GO:0004357">
    <property type="term" value="F:glutamate-cysteine ligase activity"/>
    <property type="evidence" value="ECO:0007669"/>
    <property type="project" value="UniProtKB-EC"/>
</dbReference>
<keyword evidence="1 5" id="KW-0436">Ligase</keyword>
<comment type="pathway">
    <text evidence="5">Amino-acid biosynthesis; ergothioneine biosynthesis.</text>
</comment>
<dbReference type="InterPro" id="IPR014746">
    <property type="entry name" value="Gln_synth/guanido_kin_cat_dom"/>
</dbReference>
<evidence type="ECO:0000256" key="4">
    <source>
        <dbReference type="ARBA" id="ARBA00048819"/>
    </source>
</evidence>
<dbReference type="EMBL" id="CP109491">
    <property type="protein sequence ID" value="WUX35211.1"/>
    <property type="molecule type" value="Genomic_DNA"/>
</dbReference>
<evidence type="ECO:0000256" key="2">
    <source>
        <dbReference type="ARBA" id="ARBA00022741"/>
    </source>
</evidence>
<evidence type="ECO:0000256" key="6">
    <source>
        <dbReference type="PIRNR" id="PIRNR017901"/>
    </source>
</evidence>
<evidence type="ECO:0000313" key="9">
    <source>
        <dbReference type="Proteomes" id="UP001431926"/>
    </source>
</evidence>
<dbReference type="EC" id="6.3.2.2" evidence="5"/>
<keyword evidence="3 5" id="KW-0067">ATP-binding</keyword>
<dbReference type="Proteomes" id="UP001431926">
    <property type="component" value="Chromosome"/>
</dbReference>
<organism evidence="8 9">
    <name type="scientific">Streptomyces anulatus</name>
    <name type="common">Streptomyces chrysomallus</name>
    <dbReference type="NCBI Taxonomy" id="1892"/>
    <lineage>
        <taxon>Bacteria</taxon>
        <taxon>Bacillati</taxon>
        <taxon>Actinomycetota</taxon>
        <taxon>Actinomycetes</taxon>
        <taxon>Kitasatosporales</taxon>
        <taxon>Streptomycetaceae</taxon>
        <taxon>Streptomyces</taxon>
    </lineage>
</organism>
<dbReference type="Pfam" id="PF04107">
    <property type="entry name" value="GCS2"/>
    <property type="match status" value="1"/>
</dbReference>
<evidence type="ECO:0000256" key="1">
    <source>
        <dbReference type="ARBA" id="ARBA00022598"/>
    </source>
</evidence>
<dbReference type="InterPro" id="IPR035434">
    <property type="entry name" value="GCL_bact_plant"/>
</dbReference>
<dbReference type="PANTHER" id="PTHR34378:SF1">
    <property type="entry name" value="GLUTAMATE--CYSTEINE LIGASE, CHLOROPLASTIC"/>
    <property type="match status" value="1"/>
</dbReference>
<comment type="catalytic activity">
    <reaction evidence="4 5 6">
        <text>L-cysteine + L-glutamate + ATP = gamma-L-glutamyl-L-cysteine + ADP + phosphate + H(+)</text>
        <dbReference type="Rhea" id="RHEA:13285"/>
        <dbReference type="ChEBI" id="CHEBI:15378"/>
        <dbReference type="ChEBI" id="CHEBI:29985"/>
        <dbReference type="ChEBI" id="CHEBI:30616"/>
        <dbReference type="ChEBI" id="CHEBI:35235"/>
        <dbReference type="ChEBI" id="CHEBI:43474"/>
        <dbReference type="ChEBI" id="CHEBI:58173"/>
        <dbReference type="ChEBI" id="CHEBI:456216"/>
        <dbReference type="EC" id="6.3.2.2"/>
    </reaction>
</comment>
<dbReference type="SUPFAM" id="SSF55931">
    <property type="entry name" value="Glutamine synthetase/guanido kinase"/>
    <property type="match status" value="1"/>
</dbReference>
<feature type="region of interest" description="Disordered" evidence="7">
    <location>
        <begin position="412"/>
        <end position="488"/>
    </location>
</feature>
<reference evidence="8" key="1">
    <citation type="submission" date="2022-10" db="EMBL/GenBank/DDBJ databases">
        <title>The complete genomes of actinobacterial strains from the NBC collection.</title>
        <authorList>
            <person name="Joergensen T.S."/>
            <person name="Alvarez Arevalo M."/>
            <person name="Sterndorff E.B."/>
            <person name="Faurdal D."/>
            <person name="Vuksanovic O."/>
            <person name="Mourched A.-S."/>
            <person name="Charusanti P."/>
            <person name="Shaw S."/>
            <person name="Blin K."/>
            <person name="Weber T."/>
        </authorList>
    </citation>
    <scope>NUCLEOTIDE SEQUENCE</scope>
    <source>
        <strain evidence="8">NBC_01436</strain>
    </source>
</reference>
<comment type="similarity">
    <text evidence="5 6">Belongs to the glutamate--cysteine ligase type 2 family. EgtA subfamily.</text>
</comment>
<comment type="function">
    <text evidence="5">Catalyzes the synthesis of gamma-glutamylcysteine (gamma-GC). This compound is used as substrate for the biosynthesis of the low-molecular thiol compound ergothioneine.</text>
</comment>
<evidence type="ECO:0000256" key="5">
    <source>
        <dbReference type="HAMAP-Rule" id="MF_02034"/>
    </source>
</evidence>
<dbReference type="PANTHER" id="PTHR34378">
    <property type="entry name" value="GLUTAMATE--CYSTEINE LIGASE, CHLOROPLASTIC"/>
    <property type="match status" value="1"/>
</dbReference>
<dbReference type="InterPro" id="IPR017809">
    <property type="entry name" value="EgtA_Actinobacteria"/>
</dbReference>
<feature type="compositionally biased region" description="Pro residues" evidence="7">
    <location>
        <begin position="442"/>
        <end position="451"/>
    </location>
</feature>
<dbReference type="NCBIfam" id="TIGR03444">
    <property type="entry name" value="EgtA_Cys_ligase"/>
    <property type="match status" value="1"/>
</dbReference>
<keyword evidence="2 5" id="KW-0547">Nucleotide-binding</keyword>
<evidence type="ECO:0000313" key="8">
    <source>
        <dbReference type="EMBL" id="WUX35211.1"/>
    </source>
</evidence>
<proteinExistence type="inferred from homology"/>
<dbReference type="Gene3D" id="3.30.590.20">
    <property type="match status" value="1"/>
</dbReference>
<feature type="compositionally biased region" description="Pro residues" evidence="7">
    <location>
        <begin position="473"/>
        <end position="482"/>
    </location>
</feature>
<dbReference type="HAMAP" id="MF_02034">
    <property type="entry name" value="EgtA"/>
    <property type="match status" value="1"/>
</dbReference>
<evidence type="ECO:0000256" key="7">
    <source>
        <dbReference type="SAM" id="MobiDB-lite"/>
    </source>
</evidence>
<dbReference type="PIRSF" id="PIRSF017901">
    <property type="entry name" value="GCL"/>
    <property type="match status" value="1"/>
</dbReference>
<gene>
    <name evidence="5 8" type="primary">egtA</name>
    <name evidence="8" type="ORF">OG367_02775</name>
</gene>
<protein>
    <recommendedName>
        <fullName evidence="5">Glutamate--cysteine ligase EgtA</fullName>
        <ecNumber evidence="5">6.3.2.2</ecNumber>
    </recommendedName>
    <alternativeName>
        <fullName evidence="5">Gamma-glutamylcysteine synthase</fullName>
        <shortName evidence="5">GCS</shortName>
        <shortName evidence="5">Gamma-ECS</shortName>
    </alternativeName>
</protein>
<accession>A0ABZ1Z8W0</accession>
<dbReference type="InterPro" id="IPR006336">
    <property type="entry name" value="GCS2"/>
</dbReference>
<name>A0ABZ1Z8W0_STRAQ</name>
<sequence>MGLDIPGATGSRPDAVPLDESGAEDLLRGICFKTGPPRTVGVELEWLIHDRERPDLPVGRERLDSAVEAVRALPLSAALTFEPGGQLELSSQPAGSLMECVDTTAADLAAVRASLGAAGLAPVGLGVDPWQPPYRRLREPRYEAMEAALDRAGPAGRAMMCTSASVQVCLDAGEEEPGPLGYGRRWQLAHLLGAVLVAAFANSPFQQGRRTGWRSTRQSLWADLDPGRTLAPGSGRAPREAWAAHVLDTTVLCIRCEEGPWDVPEGLTFREWIRTGSPRPPVRADLDYHLTTLFPPIRPRGHLELRMIDAQSGPDGWLVPLAVATALFDDPEAAETVYRAVKPLAETAGSPAAPRNPLWTTAAREGLADPELRAAATVCFGAALPALERMGASGAVRDTVAAFTDRYVARGRCPADDLPEPGDLAGRSLPADRSLLTGPGKPTGPVPPAGPDVPTGPVDRPARGPERLVAGPPTIPPSPPRPGKAASA</sequence>
<keyword evidence="9" id="KW-1185">Reference proteome</keyword>